<evidence type="ECO:0000256" key="2">
    <source>
        <dbReference type="ARBA" id="ARBA00001923"/>
    </source>
</evidence>
<dbReference type="InterPro" id="IPR038765">
    <property type="entry name" value="Papain-like_cys_pep_sf"/>
</dbReference>
<dbReference type="PRINTS" id="PR00705">
    <property type="entry name" value="PAPAIN"/>
</dbReference>
<dbReference type="OrthoDB" id="3789175at2759"/>
<sequence length="1106" mass="125385">FLQLYYIRKKMTSMLKWFLLCFVGVSCDLPTNCSYEDTVGSWILLTSQKQYSNRINCSRSFDVASKLKVELLFPNYVVDEHGNVGTWTMIYNQGFEIIINGRRYFAFQYSFQVSPTQWASKCSETFNGWVHDIVPDHPIFPPKNWGCYRGKKLNGETKLKISDVPPVSVLQKQPLSKVKNYVNQINSVQSSWKASVYDHSILSDMVNWRRGSLRQLPRIKPRELTDEMMLMSEKLPVSLGWRNKDGINYISPIRDQGNCGSCYAFASMALLEAGVRILSNNTLKPVFSAQNIVSCSQYSQGCEGGFPYLVAGKYAQDFGVIEESQYPYTGNDSKCNAPPKVERTYVSSFGYVGGFYGGCNEVLMRVALNKIGPLAVNIEVYPDLQFYRSGIYHHTELDFKFNPFEITNHVVVVVGYGEEDGQKYWIVKNSWGEEWGEKGYFRIRRGTDEIAIESLVIQYLLNMAELPLCTFGLLLQDECHKTVHTRSVGLHNLSELSDANFELLMLRTKPVDQLQRENCNICFHHEQECLPVGTAVVLLGFAENYSFICQDAVLGFHWETSQATLHPLVVFYRELPTNDLCCLSICIISDNREHVTGTVHAFIEIVLTFLRSKMPDLQKIVYFSDGAATQYKNCKNLKNLCMHKTDFGIEAYHGKSPCDGIGGAIKRLVARASLQATLQHQILMPHQIDLPTNCMYEDTVGVWTLNLGPSNQTNTIDCNKFQPVSTLQVELTFPNYAVDEYGNIGKWTMIYNQGFEINLNGRSYFAFQYYEQVSKDEFVSYCHKTFNGWVYDAVTDKKFPPKNWGCYDATKKDKITKFSKMTSLDDDETLDEPYGLKHELVQSINNIQSLWKAGVYELYANLTIRDMIKRAGGNKNLSPVLPRPSLLDGKDLPDAFDWRSKHSSNFVSPVRNQGNCGSCYAFASMAQLEASARIETNNRIKPVFSTQNIVSCSPLSQGCEGGFPFLTAGRYAHSYGVITEDKYPYIGNDTKCNPESSDYRFFASEYGYVGGFYGGCSEVLMRLALIRYGPLSVGINVTSEFLHYKGGIFYQPVGYGVDHDNGVKYWIVKNSWGEGWGEGGFFRIRRGTNEIGIESIAVFSKIYFGH</sequence>
<comment type="function">
    <text evidence="15">Thiol protease. Has dipeptidylpeptidase activity. Active against a broad range of dipeptide substrates composed of both polar and hydrophobic amino acids. Proline cannot occupy the P1 position and arginine cannot occupy the P2 position of the substrate. Can act as both an exopeptidase and endopeptidase. Activates serine proteases such as elastase, cathepsin G and granzymes A and B.</text>
</comment>
<evidence type="ECO:0000256" key="5">
    <source>
        <dbReference type="ARBA" id="ARBA00012059"/>
    </source>
</evidence>
<evidence type="ECO:0000256" key="3">
    <source>
        <dbReference type="ARBA" id="ARBA00008455"/>
    </source>
</evidence>
<feature type="domain" description="Peptidase C1A papain C-terminal" evidence="17">
    <location>
        <begin position="235"/>
        <end position="460"/>
    </location>
</feature>
<keyword evidence="9" id="KW-0788">Thiol protease</keyword>
<dbReference type="AlphaFoldDB" id="T2MEP6"/>
<organism evidence="18">
    <name type="scientific">Hydra vulgaris</name>
    <name type="common">Hydra</name>
    <name type="synonym">Hydra attenuata</name>
    <dbReference type="NCBI Taxonomy" id="6087"/>
    <lineage>
        <taxon>Eukaryota</taxon>
        <taxon>Metazoa</taxon>
        <taxon>Cnidaria</taxon>
        <taxon>Hydrozoa</taxon>
        <taxon>Hydroidolina</taxon>
        <taxon>Anthoathecata</taxon>
        <taxon>Aplanulata</taxon>
        <taxon>Hydridae</taxon>
        <taxon>Hydra</taxon>
    </lineage>
</organism>
<evidence type="ECO:0000256" key="9">
    <source>
        <dbReference type="ARBA" id="ARBA00022807"/>
    </source>
</evidence>
<dbReference type="GO" id="GO:0006508">
    <property type="term" value="P:proteolysis"/>
    <property type="evidence" value="ECO:0007669"/>
    <property type="project" value="UniProtKB-KW"/>
</dbReference>
<comment type="catalytic activity">
    <reaction evidence="1">
        <text>Release of an N-terminal dipeptide, Xaa-Yaa-|-Zaa-, except when Xaa is Arg or Lys, or Yaa or Zaa is Pro.</text>
        <dbReference type="EC" id="3.4.14.1"/>
    </reaction>
</comment>
<dbReference type="SUPFAM" id="SSF75001">
    <property type="entry name" value="Dipeptidyl peptidase I (cathepsin C), exclusion domain"/>
    <property type="match status" value="2"/>
</dbReference>
<evidence type="ECO:0000256" key="7">
    <source>
        <dbReference type="ARBA" id="ARBA00022670"/>
    </source>
</evidence>
<evidence type="ECO:0000313" key="18">
    <source>
        <dbReference type="EMBL" id="CDG70738.1"/>
    </source>
</evidence>
<dbReference type="SUPFAM" id="SSF54001">
    <property type="entry name" value="Cysteine proteinases"/>
    <property type="match status" value="2"/>
</dbReference>
<evidence type="ECO:0000256" key="16">
    <source>
        <dbReference type="SAM" id="SignalP"/>
    </source>
</evidence>
<evidence type="ECO:0000256" key="15">
    <source>
        <dbReference type="ARBA" id="ARBA00045556"/>
    </source>
</evidence>
<dbReference type="SMART" id="SM00645">
    <property type="entry name" value="Pept_C1"/>
    <property type="match status" value="2"/>
</dbReference>
<feature type="chain" id="PRO_5004603822" description="Dipeptidyl peptidase 1" evidence="16">
    <location>
        <begin position="28"/>
        <end position="1106"/>
    </location>
</feature>
<evidence type="ECO:0000256" key="10">
    <source>
        <dbReference type="ARBA" id="ARBA00023214"/>
    </source>
</evidence>
<keyword evidence="8" id="KW-0378">Hydrolase</keyword>
<name>T2MEP6_HYDVU</name>
<dbReference type="Pfam" id="PF00112">
    <property type="entry name" value="Peptidase_C1"/>
    <property type="match status" value="2"/>
</dbReference>
<dbReference type="PANTHER" id="PTHR12411">
    <property type="entry name" value="CYSTEINE PROTEASE FAMILY C1-RELATED"/>
    <property type="match status" value="1"/>
</dbReference>
<keyword evidence="10" id="KW-0868">Chloride</keyword>
<dbReference type="GO" id="GO:0008234">
    <property type="term" value="F:cysteine-type peptidase activity"/>
    <property type="evidence" value="ECO:0007669"/>
    <property type="project" value="UniProtKB-KW"/>
</dbReference>
<dbReference type="Pfam" id="PF08773">
    <property type="entry name" value="CathepsinC_exc"/>
    <property type="match status" value="2"/>
</dbReference>
<dbReference type="InterPro" id="IPR036496">
    <property type="entry name" value="CathepsinC_exc_dom_sf"/>
</dbReference>
<evidence type="ECO:0000256" key="11">
    <source>
        <dbReference type="ARBA" id="ARBA00029762"/>
    </source>
</evidence>
<comment type="subunit">
    <text evidence="4">Tetramer of heterotrimers consisting of exclusion domain, heavy- and light chains.</text>
</comment>
<evidence type="ECO:0000256" key="12">
    <source>
        <dbReference type="ARBA" id="ARBA00029779"/>
    </source>
</evidence>
<gene>
    <name evidence="18" type="primary">CTSC</name>
</gene>
<dbReference type="PROSITE" id="PS00139">
    <property type="entry name" value="THIOL_PROTEASE_CYS"/>
    <property type="match status" value="2"/>
</dbReference>
<evidence type="ECO:0000256" key="14">
    <source>
        <dbReference type="ARBA" id="ARBA00032961"/>
    </source>
</evidence>
<proteinExistence type="evidence at transcript level"/>
<dbReference type="GO" id="GO:0008239">
    <property type="term" value="F:dipeptidyl-peptidase activity"/>
    <property type="evidence" value="ECO:0007669"/>
    <property type="project" value="UniProtKB-EC"/>
</dbReference>
<dbReference type="Gene3D" id="3.90.70.10">
    <property type="entry name" value="Cysteine proteinases"/>
    <property type="match status" value="2"/>
</dbReference>
<feature type="signal peptide" evidence="16">
    <location>
        <begin position="1"/>
        <end position="27"/>
    </location>
</feature>
<feature type="non-terminal residue" evidence="18">
    <location>
        <position position="1"/>
    </location>
</feature>
<dbReference type="InterPro" id="IPR013128">
    <property type="entry name" value="Peptidase_C1A"/>
</dbReference>
<keyword evidence="16" id="KW-0732">Signal</keyword>
<feature type="domain" description="Peptidase C1A papain C-terminal" evidence="17">
    <location>
        <begin position="892"/>
        <end position="1101"/>
    </location>
</feature>
<evidence type="ECO:0000256" key="4">
    <source>
        <dbReference type="ARBA" id="ARBA00011610"/>
    </source>
</evidence>
<dbReference type="PROSITE" id="PS00640">
    <property type="entry name" value="THIOL_PROTEASE_ASN"/>
    <property type="match status" value="2"/>
</dbReference>
<keyword evidence="7" id="KW-0645">Protease</keyword>
<dbReference type="Gene3D" id="2.40.128.80">
    <property type="entry name" value="Cathepsin C, exclusion domain"/>
    <property type="match status" value="2"/>
</dbReference>
<evidence type="ECO:0000259" key="17">
    <source>
        <dbReference type="SMART" id="SM00645"/>
    </source>
</evidence>
<comment type="similarity">
    <text evidence="3">Belongs to the peptidase C1 family.</text>
</comment>
<evidence type="ECO:0000256" key="6">
    <source>
        <dbReference type="ARBA" id="ARBA00014709"/>
    </source>
</evidence>
<evidence type="ECO:0000256" key="1">
    <source>
        <dbReference type="ARBA" id="ARBA00000738"/>
    </source>
</evidence>
<dbReference type="InterPro" id="IPR025661">
    <property type="entry name" value="Pept_asp_AS"/>
</dbReference>
<reference evidence="18" key="1">
    <citation type="journal article" date="2013" name="Genome Biol. Evol.">
        <title>Punctuated emergences of genetic and phenotypic innovations in eumetazoan, bilaterian, euteleostome, and hominidae ancestors.</title>
        <authorList>
            <person name="Wenger Y."/>
            <person name="Galliot B."/>
        </authorList>
    </citation>
    <scope>NUCLEOTIDE SEQUENCE</scope>
    <source>
        <tissue evidence="18">Whole animals</tissue>
    </source>
</reference>
<dbReference type="FunFam" id="2.40.128.80:FF:000003">
    <property type="entry name" value="Cathepsin C"/>
    <property type="match status" value="1"/>
</dbReference>
<comment type="cofactor">
    <cofactor evidence="2">
        <name>chloride</name>
        <dbReference type="ChEBI" id="CHEBI:17996"/>
    </cofactor>
</comment>
<dbReference type="InterPro" id="IPR000169">
    <property type="entry name" value="Pept_cys_AS"/>
</dbReference>
<dbReference type="InterPro" id="IPR014882">
    <property type="entry name" value="CathepsinC_exc"/>
</dbReference>
<evidence type="ECO:0000256" key="8">
    <source>
        <dbReference type="ARBA" id="ARBA00022801"/>
    </source>
</evidence>
<accession>T2MEP6</accession>
<dbReference type="InterPro" id="IPR000668">
    <property type="entry name" value="Peptidase_C1A_C"/>
</dbReference>
<protein>
    <recommendedName>
        <fullName evidence="6">Dipeptidyl peptidase 1</fullName>
        <ecNumber evidence="5">3.4.14.1</ecNumber>
    </recommendedName>
    <alternativeName>
        <fullName evidence="12">Cathepsin C</fullName>
    </alternativeName>
    <alternativeName>
        <fullName evidence="11">Cathepsin J</fullName>
    </alternativeName>
    <alternativeName>
        <fullName evidence="14">Dipeptidyl peptidase I</fullName>
    </alternativeName>
    <alternativeName>
        <fullName evidence="13">Dipeptidyl transferase</fullName>
    </alternativeName>
</protein>
<dbReference type="EC" id="3.4.14.1" evidence="5"/>
<evidence type="ECO:0000256" key="13">
    <source>
        <dbReference type="ARBA" id="ARBA00030778"/>
    </source>
</evidence>
<dbReference type="EMBL" id="HAAD01004506">
    <property type="protein sequence ID" value="CDG70738.1"/>
    <property type="molecule type" value="mRNA"/>
</dbReference>